<gene>
    <name evidence="1" type="ORF">D5086_015545</name>
</gene>
<evidence type="ECO:0000313" key="2">
    <source>
        <dbReference type="Proteomes" id="UP000309997"/>
    </source>
</evidence>
<sequence>MARQANTLFLEEWLKICSGSSSNTSADQSSSSSARAIIQAWAELRDCHQHQSFEPHHFQSLKILLDARTSLHVAEPQAKLLVSILSSTNLVIPLEAYPLLLRLLYIWVRKSFRPSSALIDSAVETLSHLLATEFGSKKSPEFFSEGVLLLGAFSSVPSVSESSKTVCLELLCRLLEDEYRLVSPFGGLIPDVLAGIGYALCSSVIVYYARTLNALLGIWGREDGPPGSVSHGLMILHLVEWVMSSFIKSRSQDKLQIFSKETLDTSRKDHVPFAVVMAAAGVLRAMNRSAPSQQGLQILSSLRISAENRIESVAQYFISKSRDYDNSGDDYATSLLLQCISLALARSGSVSSRPPLLLSLASALLTEIFPLRRLHARILESTHGTSGGLEPVKIKEHLSSVTFKEAGAISSVFCNQYISVDDENKMIVENMIWRFCQELYSGHRKVAFLLHGKADELLEDVEKIAESAFLMIVVFASAVTKQKLNSKFSTESQMEMSVLILVSFSCLEYFRRVRLSEYMDTIRGVVVSAQENETACVSFVESMPPYVDLTNPQEFQQKVDYIWFKDEVQTARILFYLRVIPTCIERLPGSVFSRVVAPTMFLYMGHPNGKVARASHSMFAAFISSGKDSNENERSLLKEQLVFYYMQRSLAGFPGITPFEGMASGVAALVRNLPAGSPATFYCIHSLVEKASKLCADIATQKPDMWKNWEGESEPCKKILELLLRLISLVDIQVLPDLMKKLAQLFVELPKEGQNVVLNELYAQVAESDDVTRKPTLVSWLQSVSYLCSQSTSGSAPSKGIGGEGSSASLRDPSNRDGINARLSSKGIWTENGGETTEHRIGSAWEILEGVCWRKMLNAGICAYSTWFWSWKLSFVAAGLLDGAFDVCCVSSYMSLSGN</sequence>
<comment type="caution">
    <text evidence="1">The sequence shown here is derived from an EMBL/GenBank/DDBJ whole genome shotgun (WGS) entry which is preliminary data.</text>
</comment>
<dbReference type="Proteomes" id="UP000309997">
    <property type="component" value="Unassembled WGS sequence"/>
</dbReference>
<keyword evidence="2" id="KW-1185">Reference proteome</keyword>
<accession>A0ACC4BRH0</accession>
<organism evidence="1 2">
    <name type="scientific">Populus alba</name>
    <name type="common">White poplar</name>
    <dbReference type="NCBI Taxonomy" id="43335"/>
    <lineage>
        <taxon>Eukaryota</taxon>
        <taxon>Viridiplantae</taxon>
        <taxon>Streptophyta</taxon>
        <taxon>Embryophyta</taxon>
        <taxon>Tracheophyta</taxon>
        <taxon>Spermatophyta</taxon>
        <taxon>Magnoliopsida</taxon>
        <taxon>eudicotyledons</taxon>
        <taxon>Gunneridae</taxon>
        <taxon>Pentapetalae</taxon>
        <taxon>rosids</taxon>
        <taxon>fabids</taxon>
        <taxon>Malpighiales</taxon>
        <taxon>Salicaceae</taxon>
        <taxon>Saliceae</taxon>
        <taxon>Populus</taxon>
    </lineage>
</organism>
<dbReference type="EMBL" id="RCHU02000008">
    <property type="protein sequence ID" value="KAL3581213.1"/>
    <property type="molecule type" value="Genomic_DNA"/>
</dbReference>
<evidence type="ECO:0000313" key="1">
    <source>
        <dbReference type="EMBL" id="KAL3581213.1"/>
    </source>
</evidence>
<name>A0ACC4BRH0_POPAL</name>
<reference evidence="1 2" key="1">
    <citation type="journal article" date="2024" name="Plant Biotechnol. J.">
        <title>Genome and CRISPR/Cas9 system of a widespread forest tree (Populus alba) in the world.</title>
        <authorList>
            <person name="Liu Y.J."/>
            <person name="Jiang P.F."/>
            <person name="Han X.M."/>
            <person name="Li X.Y."/>
            <person name="Wang H.M."/>
            <person name="Wang Y.J."/>
            <person name="Wang X.X."/>
            <person name="Zeng Q.Y."/>
        </authorList>
    </citation>
    <scope>NUCLEOTIDE SEQUENCE [LARGE SCALE GENOMIC DNA]</scope>
    <source>
        <strain evidence="2">cv. PAL-ZL1</strain>
    </source>
</reference>
<proteinExistence type="predicted"/>
<protein>
    <submittedName>
        <fullName evidence="1">Uncharacterized protein</fullName>
    </submittedName>
</protein>